<sequence>MFKTYLSTAFRSLWKNKVFTILNMLGLAIGISAALVIYLMVNWDFSFERAVPDHQRIYRVVSNFTSAEDKFYNSGVNVPLVNAIPGNISGIEEAAPYRQLSDMLKVTVLRDNGQRDIYKNQEGFIYTYPSYFKILPQQWVNGTPDASLNTPNQVVLNTASADKYFPGIPYDQLTGKQLYLEDTVTVTVSGVVKVREDRTDFNFIGFVSYSTLAKPNMQPHDWLEWDNTSDNTQILLKLPEGTSSASIAQQVTDLFRRNYTRDVKSSNDQFYSLQPLTDVHFDARYPNFNQRMGNRPTLYGLLAIAGFLLLLGCINFINLTTAQSSTRAKEIGIRKTMGSSKRQLITQFMGETLLLTLIATILSCILAPLVLKLFSDFIPAGIRFPNTGDPNIWIFLAALVLVVSFLSGIYPALVLSGFRPIQVLKNNTATDNGHTRRTILRKTLTVSQFVVAQVFIIATLMVAKQVKFALNKDIGMRKDAIVFIRTPWGESNPMKREQLADRLRAIPEIANVAIGGHPPSSRSIWTSTINYKDGQKDLEASIDIKVGDSNYIHVYGLQLIAGRNIRKSDTLSEMLINQTYANILGFKNPEEAIGRNLSWDNRLVPIAGVLKDFNQKTLHEAIRPLVISNEGNRLNTMHLLLHPQNATGTAWKNALAKAGQEFRSVYPELEYKADFFDESLANAYDNEQKTSRLLFWAAGLAVLISCLGLLGLVTFTTLQRTKEIGVRKVLGASVTQIVSLLSKDIIALVAIALLIAVPIAWIGLHQWLQQFAYRAAISWWLFILTGGITIIIALITLSFQTIRAALSDPVKSLRNE</sequence>
<protein>
    <submittedName>
        <fullName evidence="9">Putative permease</fullName>
    </submittedName>
</protein>
<evidence type="ECO:0000256" key="3">
    <source>
        <dbReference type="ARBA" id="ARBA00022692"/>
    </source>
</evidence>
<dbReference type="PANTHER" id="PTHR30572">
    <property type="entry name" value="MEMBRANE COMPONENT OF TRANSPORTER-RELATED"/>
    <property type="match status" value="1"/>
</dbReference>
<dbReference type="InterPro" id="IPR003838">
    <property type="entry name" value="ABC3_permease_C"/>
</dbReference>
<dbReference type="EMBL" id="SGXA01000001">
    <property type="protein sequence ID" value="RZS76480.1"/>
    <property type="molecule type" value="Genomic_DNA"/>
</dbReference>
<comment type="caution">
    <text evidence="9">The sequence shown here is derived from an EMBL/GenBank/DDBJ whole genome shotgun (WGS) entry which is preliminary data.</text>
</comment>
<dbReference type="RefSeq" id="WP_130540777.1">
    <property type="nucleotide sequence ID" value="NZ_CP042431.1"/>
</dbReference>
<evidence type="ECO:0000313" key="9">
    <source>
        <dbReference type="EMBL" id="RZS76480.1"/>
    </source>
</evidence>
<gene>
    <name evidence="9" type="ORF">EV199_2365</name>
</gene>
<organism evidence="9 10">
    <name type="scientific">Pseudobacter ginsenosidimutans</name>
    <dbReference type="NCBI Taxonomy" id="661488"/>
    <lineage>
        <taxon>Bacteria</taxon>
        <taxon>Pseudomonadati</taxon>
        <taxon>Bacteroidota</taxon>
        <taxon>Chitinophagia</taxon>
        <taxon>Chitinophagales</taxon>
        <taxon>Chitinophagaceae</taxon>
        <taxon>Pseudobacter</taxon>
    </lineage>
</organism>
<dbReference type="GO" id="GO:0005886">
    <property type="term" value="C:plasma membrane"/>
    <property type="evidence" value="ECO:0007669"/>
    <property type="project" value="UniProtKB-SubCell"/>
</dbReference>
<evidence type="ECO:0000259" key="7">
    <source>
        <dbReference type="Pfam" id="PF02687"/>
    </source>
</evidence>
<reference evidence="9 10" key="1">
    <citation type="submission" date="2019-02" db="EMBL/GenBank/DDBJ databases">
        <title>Genomic Encyclopedia of Type Strains, Phase IV (KMG-IV): sequencing the most valuable type-strain genomes for metagenomic binning, comparative biology and taxonomic classification.</title>
        <authorList>
            <person name="Goeker M."/>
        </authorList>
    </citation>
    <scope>NUCLEOTIDE SEQUENCE [LARGE SCALE GENOMIC DNA]</scope>
    <source>
        <strain evidence="9 10">DSM 18116</strain>
    </source>
</reference>
<feature type="transmembrane region" description="Helical" evidence="6">
    <location>
        <begin position="391"/>
        <end position="415"/>
    </location>
</feature>
<keyword evidence="10" id="KW-1185">Reference proteome</keyword>
<dbReference type="InterPro" id="IPR025857">
    <property type="entry name" value="MacB_PCD"/>
</dbReference>
<feature type="transmembrane region" description="Helical" evidence="6">
    <location>
        <begin position="344"/>
        <end position="371"/>
    </location>
</feature>
<feature type="transmembrane region" description="Helical" evidence="6">
    <location>
        <begin position="693"/>
        <end position="718"/>
    </location>
</feature>
<feature type="transmembrane region" description="Helical" evidence="6">
    <location>
        <begin position="745"/>
        <end position="764"/>
    </location>
</feature>
<evidence type="ECO:0000259" key="8">
    <source>
        <dbReference type="Pfam" id="PF12704"/>
    </source>
</evidence>
<feature type="transmembrane region" description="Helical" evidence="6">
    <location>
        <begin position="776"/>
        <end position="797"/>
    </location>
</feature>
<feature type="domain" description="MacB-like periplasmic core" evidence="8">
    <location>
        <begin position="20"/>
        <end position="253"/>
    </location>
</feature>
<keyword evidence="3 6" id="KW-0812">Transmembrane</keyword>
<evidence type="ECO:0000313" key="10">
    <source>
        <dbReference type="Proteomes" id="UP000293874"/>
    </source>
</evidence>
<dbReference type="PANTHER" id="PTHR30572:SF18">
    <property type="entry name" value="ABC-TYPE MACROLIDE FAMILY EXPORT SYSTEM PERMEASE COMPONENT 2"/>
    <property type="match status" value="1"/>
</dbReference>
<dbReference type="Proteomes" id="UP000293874">
    <property type="component" value="Unassembled WGS sequence"/>
</dbReference>
<keyword evidence="2" id="KW-1003">Cell membrane</keyword>
<feature type="domain" description="ABC3 transporter permease C-terminal" evidence="7">
    <location>
        <begin position="303"/>
        <end position="416"/>
    </location>
</feature>
<proteinExistence type="predicted"/>
<comment type="subcellular location">
    <subcellularLocation>
        <location evidence="1">Cell membrane</location>
        <topology evidence="1">Multi-pass membrane protein</topology>
    </subcellularLocation>
</comment>
<evidence type="ECO:0000256" key="4">
    <source>
        <dbReference type="ARBA" id="ARBA00022989"/>
    </source>
</evidence>
<feature type="transmembrane region" description="Helical" evidence="6">
    <location>
        <begin position="21"/>
        <end position="41"/>
    </location>
</feature>
<dbReference type="Pfam" id="PF12704">
    <property type="entry name" value="MacB_PCD"/>
    <property type="match status" value="2"/>
</dbReference>
<dbReference type="GO" id="GO:0022857">
    <property type="term" value="F:transmembrane transporter activity"/>
    <property type="evidence" value="ECO:0007669"/>
    <property type="project" value="TreeGrafter"/>
</dbReference>
<feature type="transmembrane region" description="Helical" evidence="6">
    <location>
        <begin position="444"/>
        <end position="463"/>
    </location>
</feature>
<evidence type="ECO:0000256" key="5">
    <source>
        <dbReference type="ARBA" id="ARBA00023136"/>
    </source>
</evidence>
<evidence type="ECO:0000256" key="1">
    <source>
        <dbReference type="ARBA" id="ARBA00004651"/>
    </source>
</evidence>
<feature type="domain" description="MacB-like periplasmic core" evidence="8">
    <location>
        <begin position="450"/>
        <end position="616"/>
    </location>
</feature>
<dbReference type="OrthoDB" id="1451596at2"/>
<dbReference type="AlphaFoldDB" id="A0A4Q7N635"/>
<feature type="transmembrane region" description="Helical" evidence="6">
    <location>
        <begin position="298"/>
        <end position="319"/>
    </location>
</feature>
<evidence type="ECO:0000256" key="2">
    <source>
        <dbReference type="ARBA" id="ARBA00022475"/>
    </source>
</evidence>
<keyword evidence="5 6" id="KW-0472">Membrane</keyword>
<evidence type="ECO:0000256" key="6">
    <source>
        <dbReference type="SAM" id="Phobius"/>
    </source>
</evidence>
<dbReference type="InterPro" id="IPR050250">
    <property type="entry name" value="Macrolide_Exporter_MacB"/>
</dbReference>
<dbReference type="Pfam" id="PF02687">
    <property type="entry name" value="FtsX"/>
    <property type="match status" value="2"/>
</dbReference>
<accession>A0A4Q7N635</accession>
<name>A0A4Q7N635_9BACT</name>
<keyword evidence="4 6" id="KW-1133">Transmembrane helix</keyword>
<feature type="domain" description="ABC3 transporter permease C-terminal" evidence="7">
    <location>
        <begin position="698"/>
        <end position="804"/>
    </location>
</feature>